<dbReference type="EMBL" id="JBHUPG010000019">
    <property type="protein sequence ID" value="MFD2912176.1"/>
    <property type="molecule type" value="Genomic_DNA"/>
</dbReference>
<dbReference type="Pfam" id="PF20037">
    <property type="entry name" value="DUF6440"/>
    <property type="match status" value="1"/>
</dbReference>
<sequence>MIFRGNHRQEEDRFMVKSYQSIPDYGRVTILVDKKTGVHYMNTWMGQSGGLTPLLDENGEVIVEKTE</sequence>
<evidence type="ECO:0000313" key="3">
    <source>
        <dbReference type="Proteomes" id="UP001597561"/>
    </source>
</evidence>
<dbReference type="Proteomes" id="UP001597561">
    <property type="component" value="Unassembled WGS sequence"/>
</dbReference>
<dbReference type="InterPro" id="IPR045515">
    <property type="entry name" value="DUF6440"/>
</dbReference>
<name>A0ABW5ZI24_9BACL</name>
<protein>
    <submittedName>
        <fullName evidence="2">DUF6440 family protein</fullName>
    </submittedName>
</protein>
<reference evidence="3" key="1">
    <citation type="journal article" date="2019" name="Int. J. Syst. Evol. Microbiol.">
        <title>The Global Catalogue of Microorganisms (GCM) 10K type strain sequencing project: providing services to taxonomists for standard genome sequencing and annotation.</title>
        <authorList>
            <consortium name="The Broad Institute Genomics Platform"/>
            <consortium name="The Broad Institute Genome Sequencing Center for Infectious Disease"/>
            <person name="Wu L."/>
            <person name="Ma J."/>
        </authorList>
    </citation>
    <scope>NUCLEOTIDE SEQUENCE [LARGE SCALE GENOMIC DNA]</scope>
    <source>
        <strain evidence="3">KCTC 13528</strain>
    </source>
</reference>
<gene>
    <name evidence="2" type="ORF">ACFS5P_09845</name>
</gene>
<proteinExistence type="predicted"/>
<evidence type="ECO:0000313" key="2">
    <source>
        <dbReference type="EMBL" id="MFD2912176.1"/>
    </source>
</evidence>
<accession>A0ABW5ZI24</accession>
<keyword evidence="3" id="KW-1185">Reference proteome</keyword>
<comment type="caution">
    <text evidence="2">The sequence shown here is derived from an EMBL/GenBank/DDBJ whole genome shotgun (WGS) entry which is preliminary data.</text>
</comment>
<evidence type="ECO:0000259" key="1">
    <source>
        <dbReference type="Pfam" id="PF20037"/>
    </source>
</evidence>
<feature type="domain" description="DUF6440" evidence="1">
    <location>
        <begin position="13"/>
        <end position="63"/>
    </location>
</feature>
<organism evidence="2 3">
    <name type="scientific">Jeotgalibacillus terrae</name>
    <dbReference type="NCBI Taxonomy" id="587735"/>
    <lineage>
        <taxon>Bacteria</taxon>
        <taxon>Bacillati</taxon>
        <taxon>Bacillota</taxon>
        <taxon>Bacilli</taxon>
        <taxon>Bacillales</taxon>
        <taxon>Caryophanaceae</taxon>
        <taxon>Jeotgalibacillus</taxon>
    </lineage>
</organism>
<dbReference type="RefSeq" id="WP_204728965.1">
    <property type="nucleotide sequence ID" value="NZ_JAFBDK010000005.1"/>
</dbReference>